<dbReference type="Gene3D" id="3.60.10.10">
    <property type="entry name" value="Endonuclease/exonuclease/phosphatase"/>
    <property type="match status" value="1"/>
</dbReference>
<proteinExistence type="predicted"/>
<evidence type="ECO:0000313" key="2">
    <source>
        <dbReference type="Proteomes" id="UP000036403"/>
    </source>
</evidence>
<keyword evidence="2" id="KW-1185">Reference proteome</keyword>
<dbReference type="InterPro" id="IPR036691">
    <property type="entry name" value="Endo/exonu/phosph_ase_sf"/>
</dbReference>
<accession>A0A0J7N500</accession>
<evidence type="ECO:0008006" key="3">
    <source>
        <dbReference type="Google" id="ProtNLM"/>
    </source>
</evidence>
<evidence type="ECO:0000313" key="1">
    <source>
        <dbReference type="EMBL" id="KMQ87765.1"/>
    </source>
</evidence>
<gene>
    <name evidence="1" type="ORF">RF55_12867</name>
</gene>
<name>A0A0J7N500_LASNI</name>
<comment type="caution">
    <text evidence="1">The sequence shown here is derived from an EMBL/GenBank/DDBJ whole genome shotgun (WGS) entry which is preliminary data.</text>
</comment>
<dbReference type="OrthoDB" id="7554095at2759"/>
<dbReference type="SUPFAM" id="SSF56219">
    <property type="entry name" value="DNase I-like"/>
    <property type="match status" value="1"/>
</dbReference>
<organism evidence="1 2">
    <name type="scientific">Lasius niger</name>
    <name type="common">Black garden ant</name>
    <dbReference type="NCBI Taxonomy" id="67767"/>
    <lineage>
        <taxon>Eukaryota</taxon>
        <taxon>Metazoa</taxon>
        <taxon>Ecdysozoa</taxon>
        <taxon>Arthropoda</taxon>
        <taxon>Hexapoda</taxon>
        <taxon>Insecta</taxon>
        <taxon>Pterygota</taxon>
        <taxon>Neoptera</taxon>
        <taxon>Endopterygota</taxon>
        <taxon>Hymenoptera</taxon>
        <taxon>Apocrita</taxon>
        <taxon>Aculeata</taxon>
        <taxon>Formicoidea</taxon>
        <taxon>Formicidae</taxon>
        <taxon>Formicinae</taxon>
        <taxon>Lasius</taxon>
        <taxon>Lasius</taxon>
    </lineage>
</organism>
<sequence length="185" mass="21030">MLQLKRSAVVMSEVRQLIVEKRLDVLLLQEPHVKKQGSSHIFVGLGVGMRVAAERSQRPWAAMVVYEIEKHLRHFETVFHTLRGKRLIVAVDANARLSLWCPQEIDNRGAHLLNGKSDHNSVDIRLRVPREQGEKCIANTRFDIHQADWERLSKSLADLSRSKLGVLDLQSADDVEKMAETLAIV</sequence>
<reference evidence="1 2" key="1">
    <citation type="submission" date="2015-04" db="EMBL/GenBank/DDBJ databases">
        <title>Lasius niger genome sequencing.</title>
        <authorList>
            <person name="Konorov E.A."/>
            <person name="Nikitin M.A."/>
            <person name="Kirill M.V."/>
            <person name="Chang P."/>
        </authorList>
    </citation>
    <scope>NUCLEOTIDE SEQUENCE [LARGE SCALE GENOMIC DNA]</scope>
    <source>
        <tissue evidence="1">Whole</tissue>
    </source>
</reference>
<dbReference type="AlphaFoldDB" id="A0A0J7N500"/>
<dbReference type="PaxDb" id="67767-A0A0J7N500"/>
<dbReference type="Proteomes" id="UP000036403">
    <property type="component" value="Unassembled WGS sequence"/>
</dbReference>
<protein>
    <recommendedName>
        <fullName evidence="3">Endonuclease/exonuclease/phosphatase domain-containing protein</fullName>
    </recommendedName>
</protein>
<dbReference type="EMBL" id="LBMM01009950">
    <property type="protein sequence ID" value="KMQ87765.1"/>
    <property type="molecule type" value="Genomic_DNA"/>
</dbReference>
<feature type="non-terminal residue" evidence="1">
    <location>
        <position position="185"/>
    </location>
</feature>